<comment type="similarity">
    <text evidence="1">Belongs to the Pup ligase/Pup deamidase family. Pup deamidase subfamily.</text>
</comment>
<dbReference type="EMBL" id="UOEK01000343">
    <property type="protein sequence ID" value="VAW06237.1"/>
    <property type="molecule type" value="Genomic_DNA"/>
</dbReference>
<keyword evidence="2" id="KW-0436">Ligase</keyword>
<dbReference type="GO" id="GO:0008233">
    <property type="term" value="F:peptidase activity"/>
    <property type="evidence" value="ECO:0007669"/>
    <property type="project" value="InterPro"/>
</dbReference>
<dbReference type="PANTHER" id="PTHR42307:SF2">
    <property type="entry name" value="PUP DEAMIDASE_DEPUPYLASE"/>
    <property type="match status" value="1"/>
</dbReference>
<dbReference type="GO" id="GO:0070490">
    <property type="term" value="P:protein pupylation"/>
    <property type="evidence" value="ECO:0007669"/>
    <property type="project" value="TreeGrafter"/>
</dbReference>
<dbReference type="GO" id="GO:0019941">
    <property type="term" value="P:modification-dependent protein catabolic process"/>
    <property type="evidence" value="ECO:0007669"/>
    <property type="project" value="InterPro"/>
</dbReference>
<evidence type="ECO:0000256" key="1">
    <source>
        <dbReference type="ARBA" id="ARBA00009114"/>
    </source>
</evidence>
<dbReference type="GO" id="GO:0010498">
    <property type="term" value="P:proteasomal protein catabolic process"/>
    <property type="evidence" value="ECO:0007669"/>
    <property type="project" value="InterPro"/>
</dbReference>
<dbReference type="AlphaFoldDB" id="A0A3B0SYS0"/>
<dbReference type="NCBIfam" id="TIGR03688">
    <property type="entry name" value="depupylase_Dop"/>
    <property type="match status" value="1"/>
</dbReference>
<proteinExistence type="inferred from homology"/>
<protein>
    <submittedName>
        <fullName evidence="2">Pup ligase PafA' paralog, possible component of postulated heterodimer PafA-PafA</fullName>
    </submittedName>
</protein>
<organism evidence="2">
    <name type="scientific">hydrothermal vent metagenome</name>
    <dbReference type="NCBI Taxonomy" id="652676"/>
    <lineage>
        <taxon>unclassified sequences</taxon>
        <taxon>metagenomes</taxon>
        <taxon>ecological metagenomes</taxon>
    </lineage>
</organism>
<evidence type="ECO:0000313" key="2">
    <source>
        <dbReference type="EMBL" id="VAW06237.1"/>
    </source>
</evidence>
<reference evidence="2" key="1">
    <citation type="submission" date="2018-06" db="EMBL/GenBank/DDBJ databases">
        <authorList>
            <person name="Zhirakovskaya E."/>
        </authorList>
    </citation>
    <scope>NUCLEOTIDE SEQUENCE</scope>
</reference>
<gene>
    <name evidence="2" type="ORF">MNBD_ACTINO02-152</name>
</gene>
<dbReference type="InterPro" id="IPR022366">
    <property type="entry name" value="Pup_deamidase"/>
</dbReference>
<dbReference type="GO" id="GO:0016811">
    <property type="term" value="F:hydrolase activity, acting on carbon-nitrogen (but not peptide) bonds, in linear amides"/>
    <property type="evidence" value="ECO:0007669"/>
    <property type="project" value="InterPro"/>
</dbReference>
<name>A0A3B0SYS0_9ZZZZ</name>
<dbReference type="GO" id="GO:0005524">
    <property type="term" value="F:ATP binding"/>
    <property type="evidence" value="ECO:0007669"/>
    <property type="project" value="TreeGrafter"/>
</dbReference>
<sequence>MSHSIVIGTETEFGIASLHDTDFKPVLASTHVVNAEVAGRNPIRWSFEEESPGLDLRGYGTEESYPFDLESGLVSTVLTNGARFYVDHAHPEYSSPETTNPYDAALYDKVGESIVHRAAVRAAELFGVGDYRIHKNNSDGHSNSYGWHENYLVDRSIPFDAIVDHLTGFLVSRVIIAGAGKVGSENDRTRVDYQISQRADFIEERVGLETTLKRPIINTRDEPHADPLKYRRLHIIVGDATLSEVQTFLKVGTVSLFLAALSEDALGEPLVLEDPVAALRTFSHDPMLDAKVALADGRHMTAVEMQRHYYARLQTFHHRAGLHPSFADLLKRWDTVLRDLAKDPMLTADRLDWTAKLALLNSYRKRESLAWNHPKIALIALQYHDVDPARSLFRKLVRAQRMQRLFTDEQVAAACVEPPDDTRAFFRGECVRLFGDSIVAANWDSLVFETGADNLWRVPMMEPLRGTRDHVGEVLEQSESPAELIETLGDIGDRS</sequence>
<dbReference type="PIRSF" id="PIRSF018077">
    <property type="entry name" value="UCP018077"/>
    <property type="match status" value="1"/>
</dbReference>
<dbReference type="Pfam" id="PF03136">
    <property type="entry name" value="Pup_ligase"/>
    <property type="match status" value="1"/>
</dbReference>
<accession>A0A3B0SYS0</accession>
<dbReference type="InterPro" id="IPR004347">
    <property type="entry name" value="Pup_ligase/deamidase"/>
</dbReference>
<dbReference type="PANTHER" id="PTHR42307">
    <property type="entry name" value="PUP DEAMIDASE/DEPUPYLASE"/>
    <property type="match status" value="1"/>
</dbReference>
<dbReference type="GO" id="GO:0016874">
    <property type="term" value="F:ligase activity"/>
    <property type="evidence" value="ECO:0007669"/>
    <property type="project" value="UniProtKB-KW"/>
</dbReference>